<sequence length="462" mass="52474">MSSIRRSFSTQINKFSNLGKYMYIEGAANLALIVRNAILMHSLQHAKTHAANLTLIAGAAMSFTDLAFDLVLINEYLGYYCCVVLIARKGRKKRYILREWFYVVTCVKPGVDAYRVIIKEPIPVGALVSAHDEMLYHRGVEFFTECIPGCLIQAIANVNTEQITIATLSLISSILTTAFISSSTSIEKDVDKVNRIRFPNFYGFIPLDSFWRGVSACFLVYLIACWHLTAKVFACALCTVESSTLLAVYLVADLLFLMAYKLVRKDLIYWVPSKSVVFSTIAFFTARFAFKVSLDFTAVFMARHPYELGGAYFCFTMIITPFICVYFGSRYLSYVEDEEVAEALSYVLTEGEVYGGIGGLIVLQITSFLMFLFLIEDKYRSTFTSSKTGSQHVVGTFENVSNERVKIGVVNNHRSLWKVIEGDVRKWLNENLPAWLSEQPEWFDATVRRMVFDDIWWTTQKC</sequence>
<proteinExistence type="predicted"/>
<accession>A0A9W6ZAU1</accession>
<comment type="caution">
    <text evidence="2">The sequence shown here is derived from an EMBL/GenBank/DDBJ whole genome shotgun (WGS) entry which is preliminary data.</text>
</comment>
<gene>
    <name evidence="2" type="ORF">TrLO_g4265</name>
</gene>
<dbReference type="Proteomes" id="UP001165122">
    <property type="component" value="Unassembled WGS sequence"/>
</dbReference>
<feature type="transmembrane region" description="Helical" evidence="1">
    <location>
        <begin position="66"/>
        <end position="87"/>
    </location>
</feature>
<keyword evidence="1" id="KW-0812">Transmembrane</keyword>
<evidence type="ECO:0000313" key="3">
    <source>
        <dbReference type="Proteomes" id="UP001165122"/>
    </source>
</evidence>
<feature type="transmembrane region" description="Helical" evidence="1">
    <location>
        <begin position="21"/>
        <end position="46"/>
    </location>
</feature>
<evidence type="ECO:0000313" key="2">
    <source>
        <dbReference type="EMBL" id="GMH47055.1"/>
    </source>
</evidence>
<feature type="transmembrane region" description="Helical" evidence="1">
    <location>
        <begin position="201"/>
        <end position="225"/>
    </location>
</feature>
<feature type="transmembrane region" description="Helical" evidence="1">
    <location>
        <begin position="267"/>
        <end position="290"/>
    </location>
</feature>
<evidence type="ECO:0000256" key="1">
    <source>
        <dbReference type="SAM" id="Phobius"/>
    </source>
</evidence>
<keyword evidence="1" id="KW-1133">Transmembrane helix</keyword>
<dbReference type="AlphaFoldDB" id="A0A9W6ZAU1"/>
<organism evidence="2 3">
    <name type="scientific">Triparma laevis f. longispina</name>
    <dbReference type="NCBI Taxonomy" id="1714387"/>
    <lineage>
        <taxon>Eukaryota</taxon>
        <taxon>Sar</taxon>
        <taxon>Stramenopiles</taxon>
        <taxon>Ochrophyta</taxon>
        <taxon>Bolidophyceae</taxon>
        <taxon>Parmales</taxon>
        <taxon>Triparmaceae</taxon>
        <taxon>Triparma</taxon>
    </lineage>
</organism>
<feature type="transmembrane region" description="Helical" evidence="1">
    <location>
        <begin position="163"/>
        <end position="181"/>
    </location>
</feature>
<name>A0A9W6ZAU1_9STRA</name>
<protein>
    <submittedName>
        <fullName evidence="2">Uncharacterized protein</fullName>
    </submittedName>
</protein>
<dbReference type="EMBL" id="BRXW01000352">
    <property type="protein sequence ID" value="GMH47055.1"/>
    <property type="molecule type" value="Genomic_DNA"/>
</dbReference>
<feature type="transmembrane region" description="Helical" evidence="1">
    <location>
        <begin position="232"/>
        <end position="252"/>
    </location>
</feature>
<feature type="transmembrane region" description="Helical" evidence="1">
    <location>
        <begin position="311"/>
        <end position="333"/>
    </location>
</feature>
<feature type="transmembrane region" description="Helical" evidence="1">
    <location>
        <begin position="353"/>
        <end position="375"/>
    </location>
</feature>
<keyword evidence="1" id="KW-0472">Membrane</keyword>
<reference evidence="3" key="1">
    <citation type="journal article" date="2023" name="Commun. Biol.">
        <title>Genome analysis of Parmales, the sister group of diatoms, reveals the evolutionary specialization of diatoms from phago-mixotrophs to photoautotrophs.</title>
        <authorList>
            <person name="Ban H."/>
            <person name="Sato S."/>
            <person name="Yoshikawa S."/>
            <person name="Yamada K."/>
            <person name="Nakamura Y."/>
            <person name="Ichinomiya M."/>
            <person name="Sato N."/>
            <person name="Blanc-Mathieu R."/>
            <person name="Endo H."/>
            <person name="Kuwata A."/>
            <person name="Ogata H."/>
        </authorList>
    </citation>
    <scope>NUCLEOTIDE SEQUENCE [LARGE SCALE GENOMIC DNA]</scope>
    <source>
        <strain evidence="3">NIES 3700</strain>
    </source>
</reference>
<keyword evidence="3" id="KW-1185">Reference proteome</keyword>